<reference evidence="2" key="1">
    <citation type="submission" date="2022-12" db="EMBL/GenBank/DDBJ databases">
        <title>Genome of R. gnavus strain RSHDN_120.</title>
        <authorList>
            <person name="Abdugheni R."/>
        </authorList>
    </citation>
    <scope>NUCLEOTIDE SEQUENCE</scope>
    <source>
        <strain evidence="2">RSHDN_120</strain>
    </source>
</reference>
<dbReference type="Proteomes" id="UP001148455">
    <property type="component" value="Unassembled WGS sequence"/>
</dbReference>
<reference evidence="1" key="2">
    <citation type="submission" date="2022-12" db="EMBL/GenBank/DDBJ databases">
        <title>Genome of R. gnavus strain RSHDN_123.</title>
        <authorList>
            <person name="Abdugheni R."/>
        </authorList>
    </citation>
    <scope>NUCLEOTIDE SEQUENCE</scope>
    <source>
        <strain evidence="1">RSHDN_123</strain>
    </source>
</reference>
<dbReference type="EMBL" id="JAPZED010000015">
    <property type="protein sequence ID" value="MCZ7694823.1"/>
    <property type="molecule type" value="Genomic_DNA"/>
</dbReference>
<evidence type="ECO:0008006" key="4">
    <source>
        <dbReference type="Google" id="ProtNLM"/>
    </source>
</evidence>
<sequence>MYKPIDKLQHSFLDFNQPMGLHMNPDNRWVRLADRIPWDEFEVKYAKLFPSDTGNVAKPLRMALFVTNLFRIQRRILCALLHLFRFWHDRNRCKSWKLQIAA</sequence>
<evidence type="ECO:0000313" key="2">
    <source>
        <dbReference type="EMBL" id="MDE1204930.1"/>
    </source>
</evidence>
<proteinExistence type="predicted"/>
<name>A0A9X3KA14_MEDGN</name>
<dbReference type="Proteomes" id="UP001149331">
    <property type="component" value="Unassembled WGS sequence"/>
</dbReference>
<protein>
    <recommendedName>
        <fullName evidence="4">IS5/IS1182 family transposase</fullName>
    </recommendedName>
</protein>
<evidence type="ECO:0000313" key="3">
    <source>
        <dbReference type="Proteomes" id="UP001148455"/>
    </source>
</evidence>
<organism evidence="1 3">
    <name type="scientific">Mediterraneibacter gnavus</name>
    <name type="common">Ruminococcus gnavus</name>
    <dbReference type="NCBI Taxonomy" id="33038"/>
    <lineage>
        <taxon>Bacteria</taxon>
        <taxon>Bacillati</taxon>
        <taxon>Bacillota</taxon>
        <taxon>Clostridia</taxon>
        <taxon>Lachnospirales</taxon>
        <taxon>Lachnospiraceae</taxon>
        <taxon>Mediterraneibacter</taxon>
    </lineage>
</organism>
<dbReference type="EMBL" id="JAPZEG010000027">
    <property type="protein sequence ID" value="MDE1204930.1"/>
    <property type="molecule type" value="Genomic_DNA"/>
</dbReference>
<accession>A0A9X3KA14</accession>
<dbReference type="RefSeq" id="WP_243040619.1">
    <property type="nucleotide sequence ID" value="NZ_CP176629.1"/>
</dbReference>
<evidence type="ECO:0000313" key="1">
    <source>
        <dbReference type="EMBL" id="MCZ7694823.1"/>
    </source>
</evidence>
<dbReference type="AlphaFoldDB" id="A0A9X3KA14"/>
<comment type="caution">
    <text evidence="1">The sequence shown here is derived from an EMBL/GenBank/DDBJ whole genome shotgun (WGS) entry which is preliminary data.</text>
</comment>
<gene>
    <name evidence="2" type="ORF">O4N78_15435</name>
    <name evidence="1" type="ORF">O8D18_12400</name>
</gene>